<keyword evidence="2" id="KW-1185">Reference proteome</keyword>
<protein>
    <submittedName>
        <fullName evidence="1">Uncharacterized protein</fullName>
    </submittedName>
</protein>
<name>A0A3R8QZH1_9PSEU</name>
<dbReference type="RefSeq" id="WP_125092083.1">
    <property type="nucleotide sequence ID" value="NZ_RSAA01000018.1"/>
</dbReference>
<dbReference type="Proteomes" id="UP000274515">
    <property type="component" value="Unassembled WGS sequence"/>
</dbReference>
<proteinExistence type="predicted"/>
<gene>
    <name evidence="1" type="ORF">EIL87_19800</name>
</gene>
<evidence type="ECO:0000313" key="2">
    <source>
        <dbReference type="Proteomes" id="UP000274515"/>
    </source>
</evidence>
<dbReference type="EMBL" id="RSAA01000018">
    <property type="protein sequence ID" value="RRO14550.1"/>
    <property type="molecule type" value="Genomic_DNA"/>
</dbReference>
<comment type="caution">
    <text evidence="1">The sequence shown here is derived from an EMBL/GenBank/DDBJ whole genome shotgun (WGS) entry which is preliminary data.</text>
</comment>
<dbReference type="AlphaFoldDB" id="A0A3R8QZH1"/>
<reference evidence="1 2" key="1">
    <citation type="submission" date="2018-11" db="EMBL/GenBank/DDBJ databases">
        <title>Saccharopolyspora rhizosphaerae sp. nov., an actinomycete isolated from rhizosphere soil in Thailand.</title>
        <authorList>
            <person name="Intra B."/>
            <person name="Euanorasetr J."/>
            <person name="Take A."/>
            <person name="Inahashi Y."/>
            <person name="Mori M."/>
            <person name="Panbangred W."/>
            <person name="Matsumoto A."/>
        </authorList>
    </citation>
    <scope>NUCLEOTIDE SEQUENCE [LARGE SCALE GENOMIC DNA]</scope>
    <source>
        <strain evidence="1 2">H219</strain>
    </source>
</reference>
<organism evidence="1 2">
    <name type="scientific">Saccharopolyspora rhizosphaerae</name>
    <dbReference type="NCBI Taxonomy" id="2492662"/>
    <lineage>
        <taxon>Bacteria</taxon>
        <taxon>Bacillati</taxon>
        <taxon>Actinomycetota</taxon>
        <taxon>Actinomycetes</taxon>
        <taxon>Pseudonocardiales</taxon>
        <taxon>Pseudonocardiaceae</taxon>
        <taxon>Saccharopolyspora</taxon>
    </lineage>
</organism>
<sequence length="110" mass="12029">MDHVNKPEVAKAVPASLSWSATGYEAFFEEGLPSRDIERWDAEGRPLVVSEEHRGLVRAEDLPGFTGIDICHRPMAVVPAAAGTTTAEGRPVRAWMVDADSFAYPVTEDF</sequence>
<evidence type="ECO:0000313" key="1">
    <source>
        <dbReference type="EMBL" id="RRO14550.1"/>
    </source>
</evidence>
<accession>A0A3R8QZH1</accession>